<dbReference type="PANTHER" id="PTHR43800:SF1">
    <property type="entry name" value="PEPTIDYL-LYSINE N-ACETYLTRANSFERASE YJAB"/>
    <property type="match status" value="1"/>
</dbReference>
<evidence type="ECO:0000256" key="2">
    <source>
        <dbReference type="ARBA" id="ARBA00023315"/>
    </source>
</evidence>
<comment type="caution">
    <text evidence="5">The sequence shown here is derived from an EMBL/GenBank/DDBJ whole genome shotgun (WGS) entry which is preliminary data.</text>
</comment>
<dbReference type="AlphaFoldDB" id="A0A2T1DAN8"/>
<evidence type="ECO:0000256" key="3">
    <source>
        <dbReference type="SAM" id="MobiDB-lite"/>
    </source>
</evidence>
<evidence type="ECO:0000259" key="4">
    <source>
        <dbReference type="PROSITE" id="PS51186"/>
    </source>
</evidence>
<reference evidence="5 6" key="2">
    <citation type="submission" date="2018-03" db="EMBL/GenBank/DDBJ databases">
        <title>The ancient ancestry and fast evolution of plastids.</title>
        <authorList>
            <person name="Moore K.R."/>
            <person name="Magnabosco C."/>
            <person name="Momper L."/>
            <person name="Gold D.A."/>
            <person name="Bosak T."/>
            <person name="Fournier G.P."/>
        </authorList>
    </citation>
    <scope>NUCLEOTIDE SEQUENCE [LARGE SCALE GENOMIC DNA]</scope>
    <source>
        <strain evidence="5 6">ULC007</strain>
    </source>
</reference>
<dbReference type="SUPFAM" id="SSF55729">
    <property type="entry name" value="Acyl-CoA N-acyltransferases (Nat)"/>
    <property type="match status" value="2"/>
</dbReference>
<protein>
    <submittedName>
        <fullName evidence="5">N-acetyltransferase</fullName>
    </submittedName>
</protein>
<keyword evidence="6" id="KW-1185">Reference proteome</keyword>
<feature type="domain" description="N-acetyltransferase" evidence="4">
    <location>
        <begin position="11"/>
        <end position="188"/>
    </location>
</feature>
<dbReference type="EMBL" id="PVWG01000027">
    <property type="protein sequence ID" value="PSB17503.1"/>
    <property type="molecule type" value="Genomic_DNA"/>
</dbReference>
<dbReference type="InterPro" id="IPR016181">
    <property type="entry name" value="Acyl_CoA_acyltransferase"/>
</dbReference>
<evidence type="ECO:0000256" key="1">
    <source>
        <dbReference type="ARBA" id="ARBA00022679"/>
    </source>
</evidence>
<dbReference type="PANTHER" id="PTHR43800">
    <property type="entry name" value="PEPTIDYL-LYSINE N-ACETYLTRANSFERASE YJAB"/>
    <property type="match status" value="1"/>
</dbReference>
<dbReference type="OrthoDB" id="551341at2"/>
<sequence length="432" mass="48861">MIRAFPQTNNIVIRPIQYRDLESVEQLCAEASEAESPNCSMVREKPLAIRRWYGILKVLSLFPNPFQDSFCIHVAEFNQQIQGLIQVSPFNRTGTTWRVDRVAVDPVILQNEAASESEVPTTSLVTSSDIGSLLLRYCLEKVWQARTWILEIDIHDNSALALYRKNGFQRLAHMTYWGISPELLQELSHREPDLPNLLPVSNADAQLLYQLDTMAMPPLVRQVFDRHIQDFKTSLFSSVAEGVRQLFSRTEFVSGYVFEPQRKAAIGYFQVQLCRDGSQPHVAQLTVNPAYTWLYPELMAQMARVTQEVPAQALHLSSSDYQPEREEYLERVGADRIAHTLVMSRSVWHKLREAKPSAVEGLQLSDVLQGLQPSRKPVPGRISLLKSIKREESKPDSTHPAKPPASPESGSSVQDLVNRASKTEPRGEDPCC</sequence>
<organism evidence="5 6">
    <name type="scientific">Phormidesmis priestleyi ULC007</name>
    <dbReference type="NCBI Taxonomy" id="1920490"/>
    <lineage>
        <taxon>Bacteria</taxon>
        <taxon>Bacillati</taxon>
        <taxon>Cyanobacteriota</taxon>
        <taxon>Cyanophyceae</taxon>
        <taxon>Leptolyngbyales</taxon>
        <taxon>Leptolyngbyaceae</taxon>
        <taxon>Phormidesmis</taxon>
    </lineage>
</organism>
<accession>A0A2T1DAN8</accession>
<gene>
    <name evidence="5" type="ORF">C7B65_18315</name>
</gene>
<keyword evidence="1 5" id="KW-0808">Transferase</keyword>
<feature type="compositionally biased region" description="Basic and acidic residues" evidence="3">
    <location>
        <begin position="421"/>
        <end position="432"/>
    </location>
</feature>
<name>A0A2T1DAN8_9CYAN</name>
<evidence type="ECO:0000313" key="6">
    <source>
        <dbReference type="Proteomes" id="UP000238634"/>
    </source>
</evidence>
<keyword evidence="2" id="KW-0012">Acyltransferase</keyword>
<dbReference type="GO" id="GO:0016747">
    <property type="term" value="F:acyltransferase activity, transferring groups other than amino-acyl groups"/>
    <property type="evidence" value="ECO:0007669"/>
    <property type="project" value="InterPro"/>
</dbReference>
<reference evidence="5 6" key="1">
    <citation type="submission" date="2018-02" db="EMBL/GenBank/DDBJ databases">
        <authorList>
            <person name="Cohen D.B."/>
            <person name="Kent A.D."/>
        </authorList>
    </citation>
    <scope>NUCLEOTIDE SEQUENCE [LARGE SCALE GENOMIC DNA]</scope>
    <source>
        <strain evidence="5 6">ULC007</strain>
    </source>
</reference>
<dbReference type="Proteomes" id="UP000238634">
    <property type="component" value="Unassembled WGS sequence"/>
</dbReference>
<feature type="region of interest" description="Disordered" evidence="3">
    <location>
        <begin position="371"/>
        <end position="432"/>
    </location>
</feature>
<evidence type="ECO:0000313" key="5">
    <source>
        <dbReference type="EMBL" id="PSB17503.1"/>
    </source>
</evidence>
<proteinExistence type="predicted"/>
<dbReference type="PROSITE" id="PS51186">
    <property type="entry name" value="GNAT"/>
    <property type="match status" value="1"/>
</dbReference>
<dbReference type="Gene3D" id="3.40.630.30">
    <property type="match status" value="1"/>
</dbReference>
<dbReference type="STRING" id="1920490.GCA_001895925_01407"/>
<feature type="compositionally biased region" description="Basic and acidic residues" evidence="3">
    <location>
        <begin position="388"/>
        <end position="399"/>
    </location>
</feature>
<dbReference type="InterPro" id="IPR000182">
    <property type="entry name" value="GNAT_dom"/>
</dbReference>